<dbReference type="PROSITE" id="PS00697">
    <property type="entry name" value="DNA_LIGASE_A1"/>
    <property type="match status" value="1"/>
</dbReference>
<dbReference type="OrthoDB" id="9770771at2"/>
<dbReference type="SUPFAM" id="SSF56091">
    <property type="entry name" value="DNA ligase/mRNA capping enzyme, catalytic domain"/>
    <property type="match status" value="1"/>
</dbReference>
<dbReference type="STRING" id="35752.SAMN05421541_116160"/>
<keyword evidence="5" id="KW-1185">Reference proteome</keyword>
<dbReference type="InterPro" id="IPR016059">
    <property type="entry name" value="DNA_ligase_ATP-dep_CS"/>
</dbReference>
<dbReference type="RefSeq" id="WP_093620592.1">
    <property type="nucleotide sequence ID" value="NZ_BOMT01000086.1"/>
</dbReference>
<name>A0A1I2KIY1_9ACTN</name>
<dbReference type="PANTHER" id="PTHR45674:SF4">
    <property type="entry name" value="DNA LIGASE 1"/>
    <property type="match status" value="1"/>
</dbReference>
<proteinExistence type="inferred from homology"/>
<feature type="domain" description="ATP-dependent DNA ligase family profile" evidence="3">
    <location>
        <begin position="116"/>
        <end position="200"/>
    </location>
</feature>
<dbReference type="AlphaFoldDB" id="A0A1I2KIY1"/>
<dbReference type="PANTHER" id="PTHR45674">
    <property type="entry name" value="DNA LIGASE 1/3 FAMILY MEMBER"/>
    <property type="match status" value="1"/>
</dbReference>
<dbReference type="GO" id="GO:0006281">
    <property type="term" value="P:DNA repair"/>
    <property type="evidence" value="ECO:0007669"/>
    <property type="project" value="InterPro"/>
</dbReference>
<evidence type="ECO:0000256" key="2">
    <source>
        <dbReference type="ARBA" id="ARBA00022598"/>
    </source>
</evidence>
<evidence type="ECO:0000259" key="3">
    <source>
        <dbReference type="PROSITE" id="PS50160"/>
    </source>
</evidence>
<accession>A0A1I2KIY1</accession>
<sequence length="287" mass="31692">MLRWPVDPVSAVSVRSLPDPGPTPVVYEMKWDGFRAIIWRTSDGVRIQSRQGTDLTCYFPDLTNPLATALPPKVVIDGELLACDVERGRCSFSLLQRRLTAGRRIAEVAGKYPAHLVAFDILRDGRGTELLDQPLSVRRAKLERMLRAAPPQLVICPQTTDHAVAQGWLQDLAVAGVEGVVIKQVSDRYRPGAKSWTKARARDTTEYVIGGVTGTLQHPTALLLGRFDDAGMLRYTGRTHPIRPEHRRDLAPALRGLPFSGPHAGHPWPSPLPAAWTRPRFVSPGEV</sequence>
<dbReference type="Proteomes" id="UP000199645">
    <property type="component" value="Unassembled WGS sequence"/>
</dbReference>
<evidence type="ECO:0000313" key="4">
    <source>
        <dbReference type="EMBL" id="SFF65207.1"/>
    </source>
</evidence>
<dbReference type="GO" id="GO:0003910">
    <property type="term" value="F:DNA ligase (ATP) activity"/>
    <property type="evidence" value="ECO:0007669"/>
    <property type="project" value="InterPro"/>
</dbReference>
<dbReference type="InterPro" id="IPR050191">
    <property type="entry name" value="ATP-dep_DNA_ligase"/>
</dbReference>
<reference evidence="4 5" key="1">
    <citation type="submission" date="2016-10" db="EMBL/GenBank/DDBJ databases">
        <authorList>
            <person name="de Groot N.N."/>
        </authorList>
    </citation>
    <scope>NUCLEOTIDE SEQUENCE [LARGE SCALE GENOMIC DNA]</scope>
    <source>
        <strain evidence="4 5">DSM 43019</strain>
    </source>
</reference>
<dbReference type="PROSITE" id="PS50160">
    <property type="entry name" value="DNA_LIGASE_A3"/>
    <property type="match status" value="1"/>
</dbReference>
<keyword evidence="2 4" id="KW-0436">Ligase</keyword>
<dbReference type="GO" id="GO:0006310">
    <property type="term" value="P:DNA recombination"/>
    <property type="evidence" value="ECO:0007669"/>
    <property type="project" value="InterPro"/>
</dbReference>
<dbReference type="GO" id="GO:0005524">
    <property type="term" value="F:ATP binding"/>
    <property type="evidence" value="ECO:0007669"/>
    <property type="project" value="InterPro"/>
</dbReference>
<dbReference type="CDD" id="cd07905">
    <property type="entry name" value="Adenylation_DNA_ligase_LigC"/>
    <property type="match status" value="1"/>
</dbReference>
<comment type="similarity">
    <text evidence="1">Belongs to the ATP-dependent DNA ligase family.</text>
</comment>
<evidence type="ECO:0000313" key="5">
    <source>
        <dbReference type="Proteomes" id="UP000199645"/>
    </source>
</evidence>
<dbReference type="InterPro" id="IPR044119">
    <property type="entry name" value="Adenylation_LigC-like"/>
</dbReference>
<dbReference type="Pfam" id="PF01068">
    <property type="entry name" value="DNA_ligase_A_M"/>
    <property type="match status" value="1"/>
</dbReference>
<dbReference type="Gene3D" id="3.30.470.30">
    <property type="entry name" value="DNA ligase/mRNA capping enzyme"/>
    <property type="match status" value="1"/>
</dbReference>
<protein>
    <submittedName>
        <fullName evidence="4">ATP dependent DNA ligase domain-containing protein</fullName>
    </submittedName>
</protein>
<gene>
    <name evidence="4" type="ORF">SAMN05421541_116160</name>
</gene>
<evidence type="ECO:0000256" key="1">
    <source>
        <dbReference type="ARBA" id="ARBA00007572"/>
    </source>
</evidence>
<dbReference type="InterPro" id="IPR012310">
    <property type="entry name" value="DNA_ligase_ATP-dep_cent"/>
</dbReference>
<dbReference type="EMBL" id="FONV01000016">
    <property type="protein sequence ID" value="SFF65207.1"/>
    <property type="molecule type" value="Genomic_DNA"/>
</dbReference>
<organism evidence="4 5">
    <name type="scientific">Actinoplanes philippinensis</name>
    <dbReference type="NCBI Taxonomy" id="35752"/>
    <lineage>
        <taxon>Bacteria</taxon>
        <taxon>Bacillati</taxon>
        <taxon>Actinomycetota</taxon>
        <taxon>Actinomycetes</taxon>
        <taxon>Micromonosporales</taxon>
        <taxon>Micromonosporaceae</taxon>
        <taxon>Actinoplanes</taxon>
    </lineage>
</organism>